<organism evidence="2 3">
    <name type="scientific">Durusdinium trenchii</name>
    <dbReference type="NCBI Taxonomy" id="1381693"/>
    <lineage>
        <taxon>Eukaryota</taxon>
        <taxon>Sar</taxon>
        <taxon>Alveolata</taxon>
        <taxon>Dinophyceae</taxon>
        <taxon>Suessiales</taxon>
        <taxon>Symbiodiniaceae</taxon>
        <taxon>Durusdinium</taxon>
    </lineage>
</organism>
<evidence type="ECO:0000313" key="1">
    <source>
        <dbReference type="EMBL" id="CAK8985175.1"/>
    </source>
</evidence>
<accession>A0ABP0KEJ5</accession>
<name>A0ABP0KEJ5_9DINO</name>
<protein>
    <submittedName>
        <fullName evidence="2">S-antigen protein</fullName>
    </submittedName>
</protein>
<sequence>MAWRLPFFQLTVVVALTRSANEDSRDVISCVAVECDGFEDTVSLLMTVPQNPEKSNNALGPATGGGSGGGQLAQLGQVSNFLSKSSEPDRMPHPDHFDETWDRLKNKTAKLPLCRAFPKYCDVKSVTYKVEVLAASMMWESLLGVGGAVVILQILMFYIAGVCWNTGLLGRLWPRVFGADGSDERGFSTPTSALDPAEPHLAGWASWLAPPQLAWPMKTWCQWWQLGPRLSRPIATMQLYVCCLLLVEVLALVTPNSCVLATAEMVGFVRKYPRHFNFLPHFGEWFMPNFEDNVDAWVSFLIFVRRLLVVSWSLFILLPQKRKGLWQVALGVSYTCGALAYTYLSMIELTYQPSHTVQGTTLFVFSAMFVVPFLETNPMAGNWLRKFLLLNVVIPSYWFAGLSKIRYAGLLHNFSGAWVKGPLQYKMDDSLVTGFSAWLLGQPGILGSTVPWTCVLFSWGNFLVEIVLPVAAMLSMTEGPVRSKIRLTFLILAVSFHVGIWILMSPNFIRSVLLLIFATNPASLFDAEDKAAEKQSLASTEGSERLQQSAALVGEYLRAIYGMAMWTGWNLVQLLSDYDHLAGNMEPKAHHDMYFPFSEFPMFAPSTKETTHAQWSCAFLLLAWGALLIKMIHDVNEVMPP</sequence>
<comment type="caution">
    <text evidence="2">The sequence shown here is derived from an EMBL/GenBank/DDBJ whole genome shotgun (WGS) entry which is preliminary data.</text>
</comment>
<gene>
    <name evidence="2" type="ORF">SCF082_LOCUS16938</name>
    <name evidence="1" type="ORF">SCF082_LOCUS45</name>
</gene>
<evidence type="ECO:0000313" key="3">
    <source>
        <dbReference type="Proteomes" id="UP001642464"/>
    </source>
</evidence>
<dbReference type="Proteomes" id="UP001642464">
    <property type="component" value="Unassembled WGS sequence"/>
</dbReference>
<dbReference type="EMBL" id="CAXAMM010000001">
    <property type="protein sequence ID" value="CAK8985175.1"/>
    <property type="molecule type" value="Genomic_DNA"/>
</dbReference>
<reference evidence="2 3" key="1">
    <citation type="submission" date="2024-02" db="EMBL/GenBank/DDBJ databases">
        <authorList>
            <person name="Chen Y."/>
            <person name="Shah S."/>
            <person name="Dougan E. K."/>
            <person name="Thang M."/>
            <person name="Chan C."/>
        </authorList>
    </citation>
    <scope>NUCLEOTIDE SEQUENCE [LARGE SCALE GENOMIC DNA]</scope>
</reference>
<proteinExistence type="predicted"/>
<dbReference type="EMBL" id="CAXAMM010011112">
    <property type="protein sequence ID" value="CAK9025118.1"/>
    <property type="molecule type" value="Genomic_DNA"/>
</dbReference>
<evidence type="ECO:0000313" key="2">
    <source>
        <dbReference type="EMBL" id="CAK9025118.1"/>
    </source>
</evidence>
<keyword evidence="3" id="KW-1185">Reference proteome</keyword>